<evidence type="ECO:0000256" key="11">
    <source>
        <dbReference type="RuleBase" id="RU003355"/>
    </source>
</evidence>
<dbReference type="GO" id="GO:0005576">
    <property type="term" value="C:extracellular region"/>
    <property type="evidence" value="ECO:0007669"/>
    <property type="project" value="UniProtKB-SubCell"/>
</dbReference>
<dbReference type="OrthoDB" id="206201at2759"/>
<dbReference type="InterPro" id="IPR000209">
    <property type="entry name" value="Peptidase_S8/S53_dom"/>
</dbReference>
<dbReference type="InterPro" id="IPR023827">
    <property type="entry name" value="Peptidase_S8_Asp-AS"/>
</dbReference>
<name>A0A835K3T7_9ROSI</name>
<evidence type="ECO:0000256" key="6">
    <source>
        <dbReference type="ARBA" id="ARBA00022801"/>
    </source>
</evidence>
<evidence type="ECO:0000256" key="1">
    <source>
        <dbReference type="ARBA" id="ARBA00004613"/>
    </source>
</evidence>
<keyword evidence="6 10" id="KW-0378">Hydrolase</keyword>
<organism evidence="16 17">
    <name type="scientific">Salix dunnii</name>
    <dbReference type="NCBI Taxonomy" id="1413687"/>
    <lineage>
        <taxon>Eukaryota</taxon>
        <taxon>Viridiplantae</taxon>
        <taxon>Streptophyta</taxon>
        <taxon>Embryophyta</taxon>
        <taxon>Tracheophyta</taxon>
        <taxon>Spermatophyta</taxon>
        <taxon>Magnoliopsida</taxon>
        <taxon>eudicotyledons</taxon>
        <taxon>Gunneridae</taxon>
        <taxon>Pentapetalae</taxon>
        <taxon>rosids</taxon>
        <taxon>fabids</taxon>
        <taxon>Malpighiales</taxon>
        <taxon>Salicaceae</taxon>
        <taxon>Saliceae</taxon>
        <taxon>Salix</taxon>
    </lineage>
</organism>
<dbReference type="InterPro" id="IPR010259">
    <property type="entry name" value="S8pro/Inhibitor_I9"/>
</dbReference>
<dbReference type="GO" id="GO:0006508">
    <property type="term" value="P:proteolysis"/>
    <property type="evidence" value="ECO:0007669"/>
    <property type="project" value="UniProtKB-KW"/>
</dbReference>
<feature type="active site" description="Charge relay system" evidence="9 10">
    <location>
        <position position="204"/>
    </location>
</feature>
<dbReference type="CDD" id="cd02120">
    <property type="entry name" value="PA_subtilisin_like"/>
    <property type="match status" value="1"/>
</dbReference>
<dbReference type="FunFam" id="3.40.50.200:FF:000006">
    <property type="entry name" value="Subtilisin-like protease SBT1.5"/>
    <property type="match status" value="1"/>
</dbReference>
<dbReference type="SUPFAM" id="SSF52743">
    <property type="entry name" value="Subtilisin-like"/>
    <property type="match status" value="1"/>
</dbReference>
<dbReference type="GO" id="GO:0004252">
    <property type="term" value="F:serine-type endopeptidase activity"/>
    <property type="evidence" value="ECO:0007669"/>
    <property type="project" value="UniProtKB-UniRule"/>
</dbReference>
<dbReference type="InterPro" id="IPR015500">
    <property type="entry name" value="Peptidase_S8_subtilisin-rel"/>
</dbReference>
<sequence>MKMVINRNLLFFTFGFSFVASAVHASIDSQRKPYIVYMGEARGAGISTSDEHHNLLLAVTGEESIAKSSKIYSYGKNFNGFAARLLPHEVKRLSDEDSVVSVFANTRNRLHTTRSWDFLGMPQTAKRRLDMESNTVVGVLDTGIYVDAPSFNDDGYGPVPAKWKGKCVKGANFTGCNKKVIGARYYNLENIDQENQSPADVDGHGTHTSSTAAGIAVKDASLYGLAQGTARGGVPSARIAMYKVCWGSGCSDMDLLAAFDDAISDGVDIISVSIGGDSRSFFQDPIAIGSFHAMKKGILTSCSAGNGGPYPGTVENVAPWIMTIAATSIDRQFTTAFKLGNGMKATGISINTFSPKKETYPLIDGARASNSSGDYYGNIRCVHVIVIVSDLHLLSVFVLNDDDSACDYGTLSMDKVKGKLVYCLGSSGQDYTIKDLNGAGVITSLDAPTDIAYTTIIPGTSVLLKDGYKIDVYINSTKNPRAVIYKTRTTKMRAPFVASFSSRGPQLISLNILKPDIAAPGLGILAAYSKLATVTGYPNDSRYSPFNIISGTSMSCPHAAAAAAYVKTFHPDWSPAAIKSALMTTATPMKIKGVDAEFGSGSGQINPSEAVHPGLVYDINMSSYIRFLCKEGYNSTTISLLIGGKKKYKCSNFKPAQGIDGLNYPSMHAQLKSAKSNISAVFYRTLTNVGYGNNSVYKATVTTPKDLSIKVVPNSLKFNRTHQKQSFKVFVEGGSMQNGTQILSALLEWSDSKHIVRSPIIIYKPSE</sequence>
<dbReference type="PROSITE" id="PS51892">
    <property type="entry name" value="SUBTILASE"/>
    <property type="match status" value="1"/>
</dbReference>
<proteinExistence type="inferred from homology"/>
<evidence type="ECO:0000256" key="7">
    <source>
        <dbReference type="ARBA" id="ARBA00022825"/>
    </source>
</evidence>
<dbReference type="InterPro" id="IPR034197">
    <property type="entry name" value="Peptidases_S8_3"/>
</dbReference>
<keyword evidence="5 12" id="KW-0732">Signal</keyword>
<evidence type="ECO:0000259" key="13">
    <source>
        <dbReference type="Pfam" id="PF00082"/>
    </source>
</evidence>
<feature type="domain" description="Subtilisin-like protease fibronectin type-III" evidence="15">
    <location>
        <begin position="662"/>
        <end position="762"/>
    </location>
</feature>
<keyword evidence="17" id="KW-1185">Reference proteome</keyword>
<feature type="signal peptide" evidence="12">
    <location>
        <begin position="1"/>
        <end position="25"/>
    </location>
</feature>
<feature type="chain" id="PRO_5032899781" evidence="12">
    <location>
        <begin position="26"/>
        <end position="767"/>
    </location>
</feature>
<dbReference type="CDD" id="cd04852">
    <property type="entry name" value="Peptidases_S8_3"/>
    <property type="match status" value="1"/>
</dbReference>
<comment type="caution">
    <text evidence="16">The sequence shown here is derived from an EMBL/GenBank/DDBJ whole genome shotgun (WGS) entry which is preliminary data.</text>
</comment>
<dbReference type="PANTHER" id="PTHR10795">
    <property type="entry name" value="PROPROTEIN CONVERTASE SUBTILISIN/KEXIN"/>
    <property type="match status" value="1"/>
</dbReference>
<evidence type="ECO:0000259" key="14">
    <source>
        <dbReference type="Pfam" id="PF05922"/>
    </source>
</evidence>
<evidence type="ECO:0000256" key="12">
    <source>
        <dbReference type="SAM" id="SignalP"/>
    </source>
</evidence>
<keyword evidence="4 10" id="KW-0645">Protease</keyword>
<feature type="domain" description="Peptidase S8/S53" evidence="13">
    <location>
        <begin position="133"/>
        <end position="601"/>
    </location>
</feature>
<dbReference type="InterPro" id="IPR036852">
    <property type="entry name" value="Peptidase_S8/S53_dom_sf"/>
</dbReference>
<dbReference type="InterPro" id="IPR045051">
    <property type="entry name" value="SBT"/>
</dbReference>
<dbReference type="Pfam" id="PF05922">
    <property type="entry name" value="Inhibitor_I9"/>
    <property type="match status" value="1"/>
</dbReference>
<feature type="active site" description="Charge relay system" evidence="9 10">
    <location>
        <position position="553"/>
    </location>
</feature>
<dbReference type="PROSITE" id="PS00138">
    <property type="entry name" value="SUBTILASE_SER"/>
    <property type="match status" value="1"/>
</dbReference>
<dbReference type="PRINTS" id="PR00723">
    <property type="entry name" value="SUBTILISIN"/>
</dbReference>
<feature type="active site" description="Charge relay system" evidence="9 10">
    <location>
        <position position="141"/>
    </location>
</feature>
<gene>
    <name evidence="16" type="ORF">SADUNF_Sadunf06G0091700</name>
</gene>
<dbReference type="Gene3D" id="2.60.40.2310">
    <property type="match status" value="1"/>
</dbReference>
<comment type="similarity">
    <text evidence="2 10 11">Belongs to the peptidase S8 family.</text>
</comment>
<evidence type="ECO:0000256" key="9">
    <source>
        <dbReference type="PIRSR" id="PIRSR615500-1"/>
    </source>
</evidence>
<keyword evidence="8" id="KW-0325">Glycoprotein</keyword>
<accession>A0A835K3T7</accession>
<keyword evidence="7 10" id="KW-0720">Serine protease</keyword>
<dbReference type="EMBL" id="JADGMS010000006">
    <property type="protein sequence ID" value="KAF9680155.1"/>
    <property type="molecule type" value="Genomic_DNA"/>
</dbReference>
<evidence type="ECO:0000256" key="2">
    <source>
        <dbReference type="ARBA" id="ARBA00011073"/>
    </source>
</evidence>
<dbReference type="Proteomes" id="UP000657918">
    <property type="component" value="Unassembled WGS sequence"/>
</dbReference>
<evidence type="ECO:0000256" key="8">
    <source>
        <dbReference type="ARBA" id="ARBA00023180"/>
    </source>
</evidence>
<dbReference type="Gene3D" id="3.40.50.200">
    <property type="entry name" value="Peptidase S8/S53 domain"/>
    <property type="match status" value="1"/>
</dbReference>
<dbReference type="InterPro" id="IPR041469">
    <property type="entry name" value="Subtilisin-like_FN3"/>
</dbReference>
<protein>
    <submittedName>
        <fullName evidence="16">Uncharacterized protein</fullName>
    </submittedName>
</protein>
<dbReference type="Gene3D" id="3.30.70.80">
    <property type="entry name" value="Peptidase S8 propeptide/proteinase inhibitor I9"/>
    <property type="match status" value="1"/>
</dbReference>
<keyword evidence="3" id="KW-0964">Secreted</keyword>
<dbReference type="InterPro" id="IPR023828">
    <property type="entry name" value="Peptidase_S8_Ser-AS"/>
</dbReference>
<dbReference type="Gene3D" id="3.50.30.30">
    <property type="match status" value="1"/>
</dbReference>
<feature type="domain" description="Inhibitor I9" evidence="14">
    <location>
        <begin position="34"/>
        <end position="111"/>
    </location>
</feature>
<evidence type="ECO:0000256" key="5">
    <source>
        <dbReference type="ARBA" id="ARBA00022729"/>
    </source>
</evidence>
<evidence type="ECO:0000256" key="4">
    <source>
        <dbReference type="ARBA" id="ARBA00022670"/>
    </source>
</evidence>
<dbReference type="AlphaFoldDB" id="A0A835K3T7"/>
<dbReference type="Pfam" id="PF17766">
    <property type="entry name" value="fn3_6"/>
    <property type="match status" value="1"/>
</dbReference>
<evidence type="ECO:0000313" key="16">
    <source>
        <dbReference type="EMBL" id="KAF9680155.1"/>
    </source>
</evidence>
<dbReference type="Pfam" id="PF00082">
    <property type="entry name" value="Peptidase_S8"/>
    <property type="match status" value="1"/>
</dbReference>
<evidence type="ECO:0000256" key="3">
    <source>
        <dbReference type="ARBA" id="ARBA00022525"/>
    </source>
</evidence>
<evidence type="ECO:0000313" key="17">
    <source>
        <dbReference type="Proteomes" id="UP000657918"/>
    </source>
</evidence>
<evidence type="ECO:0000256" key="10">
    <source>
        <dbReference type="PROSITE-ProRule" id="PRU01240"/>
    </source>
</evidence>
<dbReference type="InterPro" id="IPR037045">
    <property type="entry name" value="S8pro/Inhibitor_I9_sf"/>
</dbReference>
<evidence type="ECO:0000259" key="15">
    <source>
        <dbReference type="Pfam" id="PF17766"/>
    </source>
</evidence>
<dbReference type="GO" id="GO:0009609">
    <property type="term" value="P:response to symbiotic bacterium"/>
    <property type="evidence" value="ECO:0007669"/>
    <property type="project" value="UniProtKB-ARBA"/>
</dbReference>
<comment type="subcellular location">
    <subcellularLocation>
        <location evidence="1">Secreted</location>
    </subcellularLocation>
</comment>
<reference evidence="16 17" key="1">
    <citation type="submission" date="2020-10" db="EMBL/GenBank/DDBJ databases">
        <title>Plant Genome Project.</title>
        <authorList>
            <person name="Zhang R.-G."/>
        </authorList>
    </citation>
    <scope>NUCLEOTIDE SEQUENCE [LARGE SCALE GENOMIC DNA]</scope>
    <source>
        <strain evidence="16">FAFU-HL-1</strain>
        <tissue evidence="16">Leaf</tissue>
    </source>
</reference>
<dbReference type="PROSITE" id="PS00136">
    <property type="entry name" value="SUBTILASE_ASP"/>
    <property type="match status" value="1"/>
</dbReference>